<dbReference type="PANTHER" id="PTHR42718:SF9">
    <property type="entry name" value="MAJOR FACILITATOR SUPERFAMILY MULTIDRUG TRANSPORTER MFSC"/>
    <property type="match status" value="1"/>
</dbReference>
<dbReference type="PROSITE" id="PS50850">
    <property type="entry name" value="MFS"/>
    <property type="match status" value="1"/>
</dbReference>
<dbReference type="InterPro" id="IPR036259">
    <property type="entry name" value="MFS_trans_sf"/>
</dbReference>
<feature type="transmembrane region" description="Helical" evidence="6">
    <location>
        <begin position="342"/>
        <end position="362"/>
    </location>
</feature>
<keyword evidence="3 6" id="KW-0812">Transmembrane</keyword>
<feature type="transmembrane region" description="Helical" evidence="6">
    <location>
        <begin position="20"/>
        <end position="45"/>
    </location>
</feature>
<feature type="transmembrane region" description="Helical" evidence="6">
    <location>
        <begin position="206"/>
        <end position="225"/>
    </location>
</feature>
<dbReference type="InterPro" id="IPR011701">
    <property type="entry name" value="MFS"/>
</dbReference>
<evidence type="ECO:0000313" key="8">
    <source>
        <dbReference type="EMBL" id="MBF8191950.1"/>
    </source>
</evidence>
<evidence type="ECO:0000256" key="6">
    <source>
        <dbReference type="SAM" id="Phobius"/>
    </source>
</evidence>
<dbReference type="AlphaFoldDB" id="A0A931AKN5"/>
<feature type="transmembrane region" description="Helical" evidence="6">
    <location>
        <begin position="311"/>
        <end position="335"/>
    </location>
</feature>
<evidence type="ECO:0000256" key="5">
    <source>
        <dbReference type="ARBA" id="ARBA00023136"/>
    </source>
</evidence>
<feature type="transmembrane region" description="Helical" evidence="6">
    <location>
        <begin position="237"/>
        <end position="255"/>
    </location>
</feature>
<proteinExistence type="predicted"/>
<feature type="transmembrane region" description="Helical" evidence="6">
    <location>
        <begin position="111"/>
        <end position="132"/>
    </location>
</feature>
<evidence type="ECO:0000256" key="4">
    <source>
        <dbReference type="ARBA" id="ARBA00022989"/>
    </source>
</evidence>
<feature type="domain" description="Major facilitator superfamily (MFS) profile" evidence="7">
    <location>
        <begin position="21"/>
        <end position="471"/>
    </location>
</feature>
<dbReference type="Proteomes" id="UP000605361">
    <property type="component" value="Unassembled WGS sequence"/>
</dbReference>
<organism evidence="8 9">
    <name type="scientific">Nonomuraea cypriaca</name>
    <dbReference type="NCBI Taxonomy" id="1187855"/>
    <lineage>
        <taxon>Bacteria</taxon>
        <taxon>Bacillati</taxon>
        <taxon>Actinomycetota</taxon>
        <taxon>Actinomycetes</taxon>
        <taxon>Streptosporangiales</taxon>
        <taxon>Streptosporangiaceae</taxon>
        <taxon>Nonomuraea</taxon>
    </lineage>
</organism>
<dbReference type="EMBL" id="JADOGI010000185">
    <property type="protein sequence ID" value="MBF8191950.1"/>
    <property type="molecule type" value="Genomic_DNA"/>
</dbReference>
<comment type="subcellular location">
    <subcellularLocation>
        <location evidence="1">Cell membrane</location>
        <topology evidence="1">Multi-pass membrane protein</topology>
    </subcellularLocation>
</comment>
<feature type="transmembrane region" description="Helical" evidence="6">
    <location>
        <begin position="175"/>
        <end position="194"/>
    </location>
</feature>
<evidence type="ECO:0000259" key="7">
    <source>
        <dbReference type="PROSITE" id="PS50850"/>
    </source>
</evidence>
<dbReference type="SUPFAM" id="SSF103473">
    <property type="entry name" value="MFS general substrate transporter"/>
    <property type="match status" value="1"/>
</dbReference>
<evidence type="ECO:0000256" key="3">
    <source>
        <dbReference type="ARBA" id="ARBA00022692"/>
    </source>
</evidence>
<feature type="transmembrane region" description="Helical" evidence="6">
    <location>
        <begin position="443"/>
        <end position="464"/>
    </location>
</feature>
<gene>
    <name evidence="8" type="ORF">ITP53_40975</name>
</gene>
<feature type="transmembrane region" description="Helical" evidence="6">
    <location>
        <begin position="368"/>
        <end position="393"/>
    </location>
</feature>
<feature type="transmembrane region" description="Helical" evidence="6">
    <location>
        <begin position="144"/>
        <end position="169"/>
    </location>
</feature>
<dbReference type="Gene3D" id="1.20.1250.20">
    <property type="entry name" value="MFS general substrate transporter like domains"/>
    <property type="match status" value="2"/>
</dbReference>
<feature type="transmembrane region" description="Helical" evidence="6">
    <location>
        <begin position="87"/>
        <end position="105"/>
    </location>
</feature>
<feature type="transmembrane region" description="Helical" evidence="6">
    <location>
        <begin position="405"/>
        <end position="431"/>
    </location>
</feature>
<dbReference type="Pfam" id="PF07690">
    <property type="entry name" value="MFS_1"/>
    <property type="match status" value="1"/>
</dbReference>
<name>A0A931AKN5_9ACTN</name>
<feature type="transmembrane region" description="Helical" evidence="6">
    <location>
        <begin position="276"/>
        <end position="299"/>
    </location>
</feature>
<protein>
    <submittedName>
        <fullName evidence="8">MFS transporter</fullName>
    </submittedName>
</protein>
<accession>A0A931AKN5</accession>
<keyword evidence="4 6" id="KW-1133">Transmembrane helix</keyword>
<reference evidence="8" key="1">
    <citation type="submission" date="2020-11" db="EMBL/GenBank/DDBJ databases">
        <title>Whole-genome analyses of Nonomuraea sp. K274.</title>
        <authorList>
            <person name="Veyisoglu A."/>
        </authorList>
    </citation>
    <scope>NUCLEOTIDE SEQUENCE</scope>
    <source>
        <strain evidence="8">K274</strain>
    </source>
</reference>
<dbReference type="GO" id="GO:0005886">
    <property type="term" value="C:plasma membrane"/>
    <property type="evidence" value="ECO:0007669"/>
    <property type="project" value="UniProtKB-SubCell"/>
</dbReference>
<keyword evidence="2" id="KW-0813">Transport</keyword>
<sequence>MASQPGTVLSAPAADSNGRVAVGVLSYLGFTVLLLQVGIVPLLPAIGRQLGLAPGDVAWVLTAELLAGAVGLAVLTRLADLYGKRRIMIVCLSVALAGALIGALTRDVTMLFVARALMGAQAPMLALPEAVANDTMTPRRARRTVVTIHAGNSVGVAGGLLAGGLVGAAAGDYHLYFWMAAVTLALGLLGTLRYVRESPHRATGGFDLPGAVLLAASLVTFLLGTSKGPAWGWGSPQVLGLIIGGLVLAGIWLAVERRSAHPIVDLTVITRATTRLPVVVVFLIAFGIYGAISAVTRFAQTDPAVAGYGFGWTPLQACLFAVPVAIGGVFAAWTLQPIGRRIGFAGATSVSVLCCSVAYFALAATHTIPAPMMVSLAVYALGNTMGLAAAQIIVMQSVPPAQSGVALGVTAIVYAVGNSLGSTVVGVFFAADPLPGTQLPASGAYTFSFLVCGACTTLAALLAWRVRRAPAAAPSATPVR</sequence>
<dbReference type="InterPro" id="IPR020846">
    <property type="entry name" value="MFS_dom"/>
</dbReference>
<comment type="caution">
    <text evidence="8">The sequence shown here is derived from an EMBL/GenBank/DDBJ whole genome shotgun (WGS) entry which is preliminary data.</text>
</comment>
<dbReference type="RefSeq" id="WP_195900857.1">
    <property type="nucleotide sequence ID" value="NZ_JADOGI010000185.1"/>
</dbReference>
<keyword evidence="9" id="KW-1185">Reference proteome</keyword>
<feature type="transmembrane region" description="Helical" evidence="6">
    <location>
        <begin position="57"/>
        <end position="75"/>
    </location>
</feature>
<evidence type="ECO:0000313" key="9">
    <source>
        <dbReference type="Proteomes" id="UP000605361"/>
    </source>
</evidence>
<dbReference type="PANTHER" id="PTHR42718">
    <property type="entry name" value="MAJOR FACILITATOR SUPERFAMILY MULTIDRUG TRANSPORTER MFSC"/>
    <property type="match status" value="1"/>
</dbReference>
<evidence type="ECO:0000256" key="1">
    <source>
        <dbReference type="ARBA" id="ARBA00004651"/>
    </source>
</evidence>
<evidence type="ECO:0000256" key="2">
    <source>
        <dbReference type="ARBA" id="ARBA00022448"/>
    </source>
</evidence>
<dbReference type="GO" id="GO:0022857">
    <property type="term" value="F:transmembrane transporter activity"/>
    <property type="evidence" value="ECO:0007669"/>
    <property type="project" value="InterPro"/>
</dbReference>
<keyword evidence="5 6" id="KW-0472">Membrane</keyword>